<gene>
    <name evidence="7" type="ORF">PPACK8108_LOCUS6868</name>
</gene>
<reference evidence="7" key="1">
    <citation type="submission" date="2022-06" db="EMBL/GenBank/DDBJ databases">
        <authorList>
            <consortium name="SYNGENTA / RWTH Aachen University"/>
        </authorList>
    </citation>
    <scope>NUCLEOTIDE SEQUENCE</scope>
</reference>
<protein>
    <recommendedName>
        <fullName evidence="4">Large ribosomal subunit protein uL30m</fullName>
    </recommendedName>
</protein>
<evidence type="ECO:0000256" key="4">
    <source>
        <dbReference type="ARBA" id="ARBA00035281"/>
    </source>
</evidence>
<dbReference type="Gene3D" id="3.30.1390.20">
    <property type="entry name" value="Ribosomal protein L30, ferredoxin-like fold domain"/>
    <property type="match status" value="1"/>
</dbReference>
<organism evidence="7 8">
    <name type="scientific">Phakopsora pachyrhizi</name>
    <name type="common">Asian soybean rust disease fungus</name>
    <dbReference type="NCBI Taxonomy" id="170000"/>
    <lineage>
        <taxon>Eukaryota</taxon>
        <taxon>Fungi</taxon>
        <taxon>Dikarya</taxon>
        <taxon>Basidiomycota</taxon>
        <taxon>Pucciniomycotina</taxon>
        <taxon>Pucciniomycetes</taxon>
        <taxon>Pucciniales</taxon>
        <taxon>Phakopsoraceae</taxon>
        <taxon>Phakopsora</taxon>
    </lineage>
</organism>
<dbReference type="InterPro" id="IPR016082">
    <property type="entry name" value="Ribosomal_uL30_ferredoxin-like"/>
</dbReference>
<evidence type="ECO:0000256" key="1">
    <source>
        <dbReference type="ARBA" id="ARBA00007594"/>
    </source>
</evidence>
<dbReference type="AlphaFoldDB" id="A0AAV0ATH0"/>
<dbReference type="InterPro" id="IPR005996">
    <property type="entry name" value="Ribosomal_uL30_bac-type"/>
</dbReference>
<dbReference type="Pfam" id="PF00327">
    <property type="entry name" value="Ribosomal_L30"/>
    <property type="match status" value="1"/>
</dbReference>
<evidence type="ECO:0000256" key="3">
    <source>
        <dbReference type="ARBA" id="ARBA00023274"/>
    </source>
</evidence>
<evidence type="ECO:0000256" key="2">
    <source>
        <dbReference type="ARBA" id="ARBA00022980"/>
    </source>
</evidence>
<dbReference type="GO" id="GO:0006412">
    <property type="term" value="P:translation"/>
    <property type="evidence" value="ECO:0007669"/>
    <property type="project" value="InterPro"/>
</dbReference>
<proteinExistence type="inferred from homology"/>
<comment type="caution">
    <text evidence="7">The sequence shown here is derived from an EMBL/GenBank/DDBJ whole genome shotgun (WGS) entry which is preliminary data.</text>
</comment>
<evidence type="ECO:0000256" key="5">
    <source>
        <dbReference type="SAM" id="MobiDB-lite"/>
    </source>
</evidence>
<sequence length="150" mass="16989">MLRRILDISSTVMRITTTTNCSAHFSTVKSRSMKSDSQKLISQSQPSTSAGLEPEPEKRTHYRITLYRSPIGLSQRSKDSLASLGLKRRMDVVYQRHSPDAAGLILSVKEILKVENVTGSEMRMGLKSSRRLKGEDRGYRVLRNLLHQDQ</sequence>
<name>A0AAV0ATH0_PHAPC</name>
<keyword evidence="8" id="KW-1185">Reference proteome</keyword>
<dbReference type="SUPFAM" id="SSF55129">
    <property type="entry name" value="Ribosomal protein L30p/L7e"/>
    <property type="match status" value="1"/>
</dbReference>
<dbReference type="GO" id="GO:0003735">
    <property type="term" value="F:structural constituent of ribosome"/>
    <property type="evidence" value="ECO:0007669"/>
    <property type="project" value="InterPro"/>
</dbReference>
<keyword evidence="2" id="KW-0689">Ribosomal protein</keyword>
<dbReference type="CDD" id="cd01658">
    <property type="entry name" value="Ribosomal_L30"/>
    <property type="match status" value="1"/>
</dbReference>
<dbReference type="Proteomes" id="UP001153365">
    <property type="component" value="Unassembled WGS sequence"/>
</dbReference>
<feature type="domain" description="Large ribosomal subunit protein uL30-like ferredoxin-like fold" evidence="6">
    <location>
        <begin position="62"/>
        <end position="110"/>
    </location>
</feature>
<feature type="compositionally biased region" description="Polar residues" evidence="5">
    <location>
        <begin position="38"/>
        <end position="50"/>
    </location>
</feature>
<feature type="region of interest" description="Disordered" evidence="5">
    <location>
        <begin position="32"/>
        <end position="58"/>
    </location>
</feature>
<evidence type="ECO:0000259" key="6">
    <source>
        <dbReference type="Pfam" id="PF00327"/>
    </source>
</evidence>
<keyword evidence="3" id="KW-0687">Ribonucleoprotein</keyword>
<evidence type="ECO:0000313" key="8">
    <source>
        <dbReference type="Proteomes" id="UP001153365"/>
    </source>
</evidence>
<accession>A0AAV0ATH0</accession>
<dbReference type="EMBL" id="CALTRL010001316">
    <property type="protein sequence ID" value="CAH7672087.1"/>
    <property type="molecule type" value="Genomic_DNA"/>
</dbReference>
<comment type="similarity">
    <text evidence="1">Belongs to the universal ribosomal protein uL30 family.</text>
</comment>
<dbReference type="GO" id="GO:0015934">
    <property type="term" value="C:large ribosomal subunit"/>
    <property type="evidence" value="ECO:0007669"/>
    <property type="project" value="InterPro"/>
</dbReference>
<dbReference type="InterPro" id="IPR036919">
    <property type="entry name" value="Ribo_uL30_ferredoxin-like_sf"/>
</dbReference>
<evidence type="ECO:0000313" key="7">
    <source>
        <dbReference type="EMBL" id="CAH7672087.1"/>
    </source>
</evidence>